<dbReference type="PANTHER" id="PTHR11216:SF176">
    <property type="entry name" value="EPIDERMAL GROWTH FACTOR RECEPTOR PATHWAY SUBSTRATE CLONE 15, ISOFORM A"/>
    <property type="match status" value="1"/>
</dbReference>
<evidence type="ECO:0000313" key="4">
    <source>
        <dbReference type="WBParaSite" id="TTAC_0000414201-mRNA-1"/>
    </source>
</evidence>
<dbReference type="SMART" id="SM00027">
    <property type="entry name" value="EH"/>
    <property type="match status" value="1"/>
</dbReference>
<evidence type="ECO:0000259" key="3">
    <source>
        <dbReference type="PROSITE" id="PS50222"/>
    </source>
</evidence>
<dbReference type="InterPro" id="IPR018247">
    <property type="entry name" value="EF_Hand_1_Ca_BS"/>
</dbReference>
<dbReference type="CDD" id="cd00052">
    <property type="entry name" value="EH"/>
    <property type="match status" value="1"/>
</dbReference>
<protein>
    <submittedName>
        <fullName evidence="4">EH domain-containing protein</fullName>
    </submittedName>
</protein>
<dbReference type="PANTHER" id="PTHR11216">
    <property type="entry name" value="EH DOMAIN"/>
    <property type="match status" value="1"/>
</dbReference>
<dbReference type="PROSITE" id="PS00018">
    <property type="entry name" value="EF_HAND_1"/>
    <property type="match status" value="1"/>
</dbReference>
<dbReference type="SUPFAM" id="SSF47473">
    <property type="entry name" value="EF-hand"/>
    <property type="match status" value="1"/>
</dbReference>
<reference evidence="4" key="1">
    <citation type="submission" date="2017-02" db="UniProtKB">
        <authorList>
            <consortium name="WormBaseParasite"/>
        </authorList>
    </citation>
    <scope>IDENTIFICATION</scope>
</reference>
<evidence type="ECO:0000259" key="2">
    <source>
        <dbReference type="PROSITE" id="PS50031"/>
    </source>
</evidence>
<dbReference type="InterPro" id="IPR011992">
    <property type="entry name" value="EF-hand-dom_pair"/>
</dbReference>
<feature type="domain" description="EF-hand" evidence="3">
    <location>
        <begin position="20"/>
        <end position="55"/>
    </location>
</feature>
<organism evidence="4">
    <name type="scientific">Hydatigena taeniaeformis</name>
    <name type="common">Feline tapeworm</name>
    <name type="synonym">Taenia taeniaeformis</name>
    <dbReference type="NCBI Taxonomy" id="6205"/>
    <lineage>
        <taxon>Eukaryota</taxon>
        <taxon>Metazoa</taxon>
        <taxon>Spiralia</taxon>
        <taxon>Lophotrochozoa</taxon>
        <taxon>Platyhelminthes</taxon>
        <taxon>Cestoda</taxon>
        <taxon>Eucestoda</taxon>
        <taxon>Cyclophyllidea</taxon>
        <taxon>Taeniidae</taxon>
        <taxon>Hydatigera</taxon>
    </lineage>
</organism>
<dbReference type="GO" id="GO:0030132">
    <property type="term" value="C:clathrin coat of coated pit"/>
    <property type="evidence" value="ECO:0007669"/>
    <property type="project" value="TreeGrafter"/>
</dbReference>
<dbReference type="AlphaFoldDB" id="A0A0R3WTQ2"/>
<dbReference type="Gene3D" id="1.10.238.10">
    <property type="entry name" value="EF-hand"/>
    <property type="match status" value="1"/>
</dbReference>
<dbReference type="InterPro" id="IPR002048">
    <property type="entry name" value="EF_hand_dom"/>
</dbReference>
<sequence>LSGLPGGPPPPMPDWAISKAEQIQYSAVFTKLDKNMDGMVTGTDVRDFFIHSNLPQSVLAHIWDLVDLQNTGSLNQ</sequence>
<dbReference type="STRING" id="6205.A0A0R3WTQ2"/>
<proteinExistence type="predicted"/>
<dbReference type="GO" id="GO:0016197">
    <property type="term" value="P:endosomal transport"/>
    <property type="evidence" value="ECO:0007669"/>
    <property type="project" value="TreeGrafter"/>
</dbReference>
<dbReference type="WBParaSite" id="TTAC_0000414201-mRNA-1">
    <property type="protein sequence ID" value="TTAC_0000414201-mRNA-1"/>
    <property type="gene ID" value="TTAC_0000414201"/>
</dbReference>
<name>A0A0R3WTQ2_HYDTA</name>
<dbReference type="PROSITE" id="PS50222">
    <property type="entry name" value="EF_HAND_2"/>
    <property type="match status" value="1"/>
</dbReference>
<accession>A0A0R3WTQ2</accession>
<dbReference type="Pfam" id="PF12763">
    <property type="entry name" value="EH"/>
    <property type="match status" value="1"/>
</dbReference>
<dbReference type="PROSITE" id="PS50031">
    <property type="entry name" value="EH"/>
    <property type="match status" value="1"/>
</dbReference>
<dbReference type="GO" id="GO:0006897">
    <property type="term" value="P:endocytosis"/>
    <property type="evidence" value="ECO:0007669"/>
    <property type="project" value="TreeGrafter"/>
</dbReference>
<dbReference type="InterPro" id="IPR000261">
    <property type="entry name" value="EH_dom"/>
</dbReference>
<dbReference type="GO" id="GO:0005509">
    <property type="term" value="F:calcium ion binding"/>
    <property type="evidence" value="ECO:0007669"/>
    <property type="project" value="InterPro"/>
</dbReference>
<feature type="domain" description="EH" evidence="2">
    <location>
        <begin position="21"/>
        <end position="76"/>
    </location>
</feature>
<keyword evidence="1" id="KW-0106">Calcium</keyword>
<evidence type="ECO:0000256" key="1">
    <source>
        <dbReference type="ARBA" id="ARBA00022837"/>
    </source>
</evidence>